<dbReference type="GO" id="GO:0046621">
    <property type="term" value="P:negative regulation of organ growth"/>
    <property type="evidence" value="ECO:0007669"/>
    <property type="project" value="TreeGrafter"/>
</dbReference>
<dbReference type="GO" id="GO:0035330">
    <property type="term" value="P:regulation of hippo signaling"/>
    <property type="evidence" value="ECO:0007669"/>
    <property type="project" value="TreeGrafter"/>
</dbReference>
<evidence type="ECO:0000256" key="2">
    <source>
        <dbReference type="ARBA" id="ARBA00022490"/>
    </source>
</evidence>
<dbReference type="GO" id="GO:0005737">
    <property type="term" value="C:cytoplasm"/>
    <property type="evidence" value="ECO:0007669"/>
    <property type="project" value="UniProtKB-SubCell"/>
</dbReference>
<comment type="subcellular location">
    <subcellularLocation>
        <location evidence="1">Cytoplasm</location>
    </subcellularLocation>
</comment>
<name>A0A673JF36_9TELE</name>
<dbReference type="PANTHER" id="PTHR14791:SF25">
    <property type="entry name" value="PROTEIN WWC3"/>
    <property type="match status" value="1"/>
</dbReference>
<dbReference type="GO" id="GO:0060090">
    <property type="term" value="F:molecular adaptor activity"/>
    <property type="evidence" value="ECO:0007669"/>
    <property type="project" value="TreeGrafter"/>
</dbReference>
<feature type="region of interest" description="Disordered" evidence="5">
    <location>
        <begin position="102"/>
        <end position="122"/>
    </location>
</feature>
<dbReference type="CDD" id="cd00201">
    <property type="entry name" value="WW"/>
    <property type="match status" value="1"/>
</dbReference>
<feature type="coiled-coil region" evidence="4">
    <location>
        <begin position="130"/>
        <end position="157"/>
    </location>
</feature>
<feature type="domain" description="WW" evidence="6">
    <location>
        <begin position="19"/>
        <end position="52"/>
    </location>
</feature>
<dbReference type="Ensembl" id="ENSSRHT00000053919.1">
    <property type="protein sequence ID" value="ENSSRHP00000052445.1"/>
    <property type="gene ID" value="ENSSRHG00000026279.1"/>
</dbReference>
<feature type="compositionally biased region" description="Basic and acidic residues" evidence="5">
    <location>
        <begin position="920"/>
        <end position="938"/>
    </location>
</feature>
<feature type="region of interest" description="Disordered" evidence="5">
    <location>
        <begin position="713"/>
        <end position="734"/>
    </location>
</feature>
<dbReference type="SMART" id="SM00456">
    <property type="entry name" value="WW"/>
    <property type="match status" value="1"/>
</dbReference>
<protein>
    <submittedName>
        <fullName evidence="7">Protein WWC3-like</fullName>
    </submittedName>
</protein>
<gene>
    <name evidence="7" type="primary">wwc3</name>
</gene>
<dbReference type="GO" id="GO:0019900">
    <property type="term" value="F:kinase binding"/>
    <property type="evidence" value="ECO:0007669"/>
    <property type="project" value="TreeGrafter"/>
</dbReference>
<feature type="region of interest" description="Disordered" evidence="5">
    <location>
        <begin position="447"/>
        <end position="494"/>
    </location>
</feature>
<evidence type="ECO:0000256" key="3">
    <source>
        <dbReference type="ARBA" id="ARBA00022737"/>
    </source>
</evidence>
<dbReference type="InterPro" id="IPR057747">
    <property type="entry name" value="WWC1_hairpin"/>
</dbReference>
<keyword evidence="8" id="KW-1185">Reference proteome</keyword>
<reference evidence="7" key="1">
    <citation type="submission" date="2025-08" db="UniProtKB">
        <authorList>
            <consortium name="Ensembl"/>
        </authorList>
    </citation>
    <scope>IDENTIFICATION</scope>
</reference>
<feature type="coiled-coil region" evidence="4">
    <location>
        <begin position="292"/>
        <end position="342"/>
    </location>
</feature>
<dbReference type="InterPro" id="IPR051105">
    <property type="entry name" value="WWC/KIBRA_Hippo_Reg"/>
</dbReference>
<dbReference type="PANTHER" id="PTHR14791">
    <property type="entry name" value="BOMB/KIRA PROTEINS"/>
    <property type="match status" value="1"/>
</dbReference>
<accession>A0A673JF36</accession>
<evidence type="ECO:0000259" key="6">
    <source>
        <dbReference type="PROSITE" id="PS50020"/>
    </source>
</evidence>
<feature type="region of interest" description="Disordered" evidence="5">
    <location>
        <begin position="920"/>
        <end position="961"/>
    </location>
</feature>
<reference evidence="7" key="2">
    <citation type="submission" date="2025-09" db="UniProtKB">
        <authorList>
            <consortium name="Ensembl"/>
        </authorList>
    </citation>
    <scope>IDENTIFICATION</scope>
</reference>
<sequence length="986" mass="112241">LLYSCRITKPLTFADCVGDELPLGWEVVYDQQVGVYYIDHINKTTQIENPRTQWRQEQERMLKEYLVVAQEALNAKKEMYQIKQQRLELAHQEMQLFNQLTQDDNRSITSSHSGSSSNAKYDPDQIKAEIACRRERLSRLKQELAQMRQELQYKEMGVETLQEIDRKMSSSQTNYKLDEAQAIFSELRSIKKAISTGEKERQDLIQSLAKLTLNFCDSINEVANSANTLGDSCSVQQYTDTGCQTDLMGEVYVKIDPLLSLSLRMSSIQHQLAQLDSESWSGPAEADRDWDCLQLLREKEALLQEITLLSQQQHSPDTLLQLQEEKHRLEEEVQKAQSVQSQGANQRILQQEKRNVLMRQLEEATRITTYLHSQLKSLSASNLTVSSSSSRGSLASSRGSLASSRGSLSSVSFTDIYGLPQYERTEGSSDVLDPSFRYLLPLETHSRDGSAFGPKRSHDTPQSLTSLSSRSSLSSLSPPSSPMDTPFHSAPQDCPLTQMTEEYMEVASRGLLAEALRNQTQSQQHTTLPGEGEVGISASARVTLRCKSASRTSRRARRVSAGVNEDVLATDSGVFEAWSRRNKLWTCTQANSFSVLSLFISLRFVKVHVLPVDSSRPCTYYCCKAQEPQSLLSFNEGFRIPLSAGGPGAHALKLNLCAVGPLAQEELLVRLKFTQFFINQFSNETFCMQIQIRTSLDPTVSVVTRLEEMKKELQRSEEELERKEEQGEAVSERSTHSLPFYKPINLSAYACKCTHFRCVDKATNTEGVFPEPMRMRPKERTGRWGHSSPFMRSSTIVRSQTFSPGARSQYVCRLYRSDSDSSTLPKKSPFIRNTLERRTLRYKQSHHSSLAEQPTRTSLDLELALQACRTRQRQLSEELATLRELKLRLEEPMQGPRGPADLPHWALRDERFRNLLREAQRQTKQTRQEQRQEEAAERRLRKASKEVLQMRGQSHKEPLPVQTFKEKMAFFTRPRFNIPPLPADDV</sequence>
<dbReference type="SUPFAM" id="SSF51045">
    <property type="entry name" value="WW domain"/>
    <property type="match status" value="1"/>
</dbReference>
<feature type="region of interest" description="Disordered" evidence="5">
    <location>
        <begin position="769"/>
        <end position="790"/>
    </location>
</feature>
<feature type="region of interest" description="Disordered" evidence="5">
    <location>
        <begin position="382"/>
        <end position="406"/>
    </location>
</feature>
<dbReference type="Proteomes" id="UP000472270">
    <property type="component" value="Unassembled WGS sequence"/>
</dbReference>
<evidence type="ECO:0000313" key="7">
    <source>
        <dbReference type="Ensembl" id="ENSSRHP00000052445.1"/>
    </source>
</evidence>
<dbReference type="GO" id="GO:0016477">
    <property type="term" value="P:cell migration"/>
    <property type="evidence" value="ECO:0007669"/>
    <property type="project" value="TreeGrafter"/>
</dbReference>
<evidence type="ECO:0000256" key="1">
    <source>
        <dbReference type="ARBA" id="ARBA00004496"/>
    </source>
</evidence>
<feature type="compositionally biased region" description="Basic and acidic residues" evidence="5">
    <location>
        <begin position="773"/>
        <end position="782"/>
    </location>
</feature>
<feature type="compositionally biased region" description="Low complexity" evidence="5">
    <location>
        <begin position="461"/>
        <end position="478"/>
    </location>
</feature>
<dbReference type="AlphaFoldDB" id="A0A673JF36"/>
<dbReference type="InterPro" id="IPR001202">
    <property type="entry name" value="WW_dom"/>
</dbReference>
<dbReference type="Gene3D" id="2.20.70.10">
    <property type="match status" value="1"/>
</dbReference>
<evidence type="ECO:0000256" key="5">
    <source>
        <dbReference type="SAM" id="MobiDB-lite"/>
    </source>
</evidence>
<dbReference type="FunFam" id="2.20.70.10:FF:000001">
    <property type="entry name" value="Membrane-associated guanylate kinase, WW and PDZ domain-containing protein 1"/>
    <property type="match status" value="1"/>
</dbReference>
<proteinExistence type="predicted"/>
<dbReference type="PROSITE" id="PS50020">
    <property type="entry name" value="WW_DOMAIN_2"/>
    <property type="match status" value="1"/>
</dbReference>
<evidence type="ECO:0000256" key="4">
    <source>
        <dbReference type="SAM" id="Coils"/>
    </source>
</evidence>
<dbReference type="GO" id="GO:0006355">
    <property type="term" value="P:regulation of DNA-templated transcription"/>
    <property type="evidence" value="ECO:0007669"/>
    <property type="project" value="TreeGrafter"/>
</dbReference>
<dbReference type="Pfam" id="PF25802">
    <property type="entry name" value="WWC1"/>
    <property type="match status" value="1"/>
</dbReference>
<keyword evidence="4" id="KW-0175">Coiled coil</keyword>
<organism evidence="7 8">
    <name type="scientific">Sinocyclocheilus rhinocerous</name>
    <dbReference type="NCBI Taxonomy" id="307959"/>
    <lineage>
        <taxon>Eukaryota</taxon>
        <taxon>Metazoa</taxon>
        <taxon>Chordata</taxon>
        <taxon>Craniata</taxon>
        <taxon>Vertebrata</taxon>
        <taxon>Euteleostomi</taxon>
        <taxon>Actinopterygii</taxon>
        <taxon>Neopterygii</taxon>
        <taxon>Teleostei</taxon>
        <taxon>Ostariophysi</taxon>
        <taxon>Cypriniformes</taxon>
        <taxon>Cyprinidae</taxon>
        <taxon>Cyprininae</taxon>
        <taxon>Sinocyclocheilus</taxon>
    </lineage>
</organism>
<evidence type="ECO:0000313" key="8">
    <source>
        <dbReference type="Proteomes" id="UP000472270"/>
    </source>
</evidence>
<keyword evidence="3" id="KW-0677">Repeat</keyword>
<dbReference type="InterPro" id="IPR036020">
    <property type="entry name" value="WW_dom_sf"/>
</dbReference>
<feature type="compositionally biased region" description="Low complexity" evidence="5">
    <location>
        <begin position="107"/>
        <end position="117"/>
    </location>
</feature>
<keyword evidence="2" id="KW-0963">Cytoplasm</keyword>
<dbReference type="Pfam" id="PF00397">
    <property type="entry name" value="WW"/>
    <property type="match status" value="1"/>
</dbReference>